<organism evidence="2 3">
    <name type="scientific">Paraburkholderia phytofirmans OLGA172</name>
    <dbReference type="NCBI Taxonomy" id="1417228"/>
    <lineage>
        <taxon>Bacteria</taxon>
        <taxon>Pseudomonadati</taxon>
        <taxon>Pseudomonadota</taxon>
        <taxon>Betaproteobacteria</taxon>
        <taxon>Burkholderiales</taxon>
        <taxon>Burkholderiaceae</taxon>
        <taxon>Paraburkholderia</taxon>
    </lineage>
</organism>
<dbReference type="Proteomes" id="UP000076852">
    <property type="component" value="Plasmid pOLGA1"/>
</dbReference>
<gene>
    <name evidence="2" type="ORF">AYM40_36935</name>
</gene>
<evidence type="ECO:0000256" key="1">
    <source>
        <dbReference type="SAM" id="MobiDB-lite"/>
    </source>
</evidence>
<protein>
    <submittedName>
        <fullName evidence="2">Uncharacterized protein</fullName>
    </submittedName>
</protein>
<sequence>MCGGFQQSCDADCYRVARERGSCLASARFTGSPSNVLAAGPQIAVVDAFKRRRGVRAVTDRMREPFGAGVTQPVRGRSSKPVGIVEPAMGAGVGERLAAQPGDRFPDRRAATDALEFAAAGASHRQRNGRSSSGSGSAARPNAIRQACNDSAISSHGIQPNGRCRA</sequence>
<accession>A0A160FXN8</accession>
<proteinExistence type="predicted"/>
<dbReference type="KEGG" id="buz:AYM40_36935"/>
<evidence type="ECO:0000313" key="3">
    <source>
        <dbReference type="Proteomes" id="UP000076852"/>
    </source>
</evidence>
<keyword evidence="2" id="KW-0614">Plasmid</keyword>
<geneLocation type="plasmid" evidence="3">
    <name>polga1</name>
</geneLocation>
<feature type="compositionally biased region" description="Low complexity" evidence="1">
    <location>
        <begin position="129"/>
        <end position="140"/>
    </location>
</feature>
<feature type="compositionally biased region" description="Polar residues" evidence="1">
    <location>
        <begin position="148"/>
        <end position="158"/>
    </location>
</feature>
<dbReference type="EMBL" id="CP014580">
    <property type="protein sequence ID" value="ANB77928.1"/>
    <property type="molecule type" value="Genomic_DNA"/>
</dbReference>
<reference evidence="2 3" key="1">
    <citation type="journal article" date="2016" name="Gene">
        <title>PacBio SMRT assembly of a complex multi-replicon genome reveals chlorocatechol degradative operon in a region of genome plasticity.</title>
        <authorList>
            <person name="Ricker N."/>
            <person name="Shen S.Y."/>
            <person name="Goordial J."/>
            <person name="Jin S."/>
            <person name="Fulthorpe R.R."/>
        </authorList>
    </citation>
    <scope>NUCLEOTIDE SEQUENCE [LARGE SCALE GENOMIC DNA]</scope>
    <source>
        <strain evidence="2 3">OLGA172</strain>
        <plasmid evidence="3">polga1</plasmid>
    </source>
</reference>
<evidence type="ECO:0000313" key="2">
    <source>
        <dbReference type="EMBL" id="ANB77928.1"/>
    </source>
</evidence>
<keyword evidence="3" id="KW-1185">Reference proteome</keyword>
<name>A0A160FXN8_9BURK</name>
<dbReference type="AlphaFoldDB" id="A0A160FXN8"/>
<feature type="region of interest" description="Disordered" evidence="1">
    <location>
        <begin position="119"/>
        <end position="166"/>
    </location>
</feature>